<dbReference type="Proteomes" id="UP000321595">
    <property type="component" value="Chromosome"/>
</dbReference>
<dbReference type="PANTHER" id="PTHR37467">
    <property type="entry name" value="EXPORTED CALCIUM-BINDING GLYCOPROTEIN-RELATED"/>
    <property type="match status" value="1"/>
</dbReference>
<dbReference type="EMBL" id="CP042467">
    <property type="protein sequence ID" value="QED29547.1"/>
    <property type="molecule type" value="Genomic_DNA"/>
</dbReference>
<feature type="compositionally biased region" description="Low complexity" evidence="5">
    <location>
        <begin position="51"/>
        <end position="100"/>
    </location>
</feature>
<protein>
    <submittedName>
        <fullName evidence="7">Uncharacterized protein</fullName>
    </submittedName>
</protein>
<dbReference type="InterPro" id="IPR059100">
    <property type="entry name" value="TSP3_bac"/>
</dbReference>
<evidence type="ECO:0000256" key="2">
    <source>
        <dbReference type="ARBA" id="ARBA00022525"/>
    </source>
</evidence>
<accession>A0A5B8XWF8</accession>
<dbReference type="InterPro" id="IPR053180">
    <property type="entry name" value="Ca-binding_acidic-repeat"/>
</dbReference>
<feature type="compositionally biased region" description="Acidic residues" evidence="5">
    <location>
        <begin position="161"/>
        <end position="171"/>
    </location>
</feature>
<dbReference type="KEGG" id="bbae:FRD01_20365"/>
<dbReference type="Pfam" id="PF18884">
    <property type="entry name" value="TSP3_bac"/>
    <property type="match status" value="4"/>
</dbReference>
<feature type="region of interest" description="Disordered" evidence="5">
    <location>
        <begin position="129"/>
        <end position="215"/>
    </location>
</feature>
<feature type="signal peptide" evidence="6">
    <location>
        <begin position="1"/>
        <end position="24"/>
    </location>
</feature>
<feature type="region of interest" description="Disordered" evidence="5">
    <location>
        <begin position="48"/>
        <end position="110"/>
    </location>
</feature>
<evidence type="ECO:0000256" key="6">
    <source>
        <dbReference type="SAM" id="SignalP"/>
    </source>
</evidence>
<dbReference type="AlphaFoldDB" id="A0A5B8XWF8"/>
<feature type="compositionally biased region" description="Acidic residues" evidence="5">
    <location>
        <begin position="204"/>
        <end position="215"/>
    </location>
</feature>
<dbReference type="Gene3D" id="3.40.50.410">
    <property type="entry name" value="von Willebrand factor, type A domain"/>
    <property type="match status" value="1"/>
</dbReference>
<dbReference type="InterPro" id="IPR036465">
    <property type="entry name" value="vWFA_dom_sf"/>
</dbReference>
<proteinExistence type="predicted"/>
<keyword evidence="4" id="KW-0106">Calcium</keyword>
<evidence type="ECO:0000256" key="5">
    <source>
        <dbReference type="SAM" id="MobiDB-lite"/>
    </source>
</evidence>
<dbReference type="PROSITE" id="PS51257">
    <property type="entry name" value="PROKAR_LIPOPROTEIN"/>
    <property type="match status" value="1"/>
</dbReference>
<dbReference type="SUPFAM" id="SSF53300">
    <property type="entry name" value="vWA-like"/>
    <property type="match status" value="1"/>
</dbReference>
<name>A0A5B8XWF8_9DELT</name>
<dbReference type="PANTHER" id="PTHR37467:SF1">
    <property type="entry name" value="EXPORTED CALCIUM-BINDING GLYCOPROTEIN"/>
    <property type="match status" value="1"/>
</dbReference>
<reference evidence="7 8" key="1">
    <citation type="submission" date="2019-08" db="EMBL/GenBank/DDBJ databases">
        <authorList>
            <person name="Liang Q."/>
        </authorList>
    </citation>
    <scope>NUCLEOTIDE SEQUENCE [LARGE SCALE GENOMIC DNA]</scope>
    <source>
        <strain evidence="7 8">V1718</strain>
    </source>
</reference>
<keyword evidence="3 6" id="KW-0732">Signal</keyword>
<evidence type="ECO:0000313" key="7">
    <source>
        <dbReference type="EMBL" id="QED29547.1"/>
    </source>
</evidence>
<comment type="subcellular location">
    <subcellularLocation>
        <location evidence="1">Secreted</location>
    </subcellularLocation>
</comment>
<evidence type="ECO:0000256" key="4">
    <source>
        <dbReference type="ARBA" id="ARBA00022837"/>
    </source>
</evidence>
<evidence type="ECO:0000256" key="3">
    <source>
        <dbReference type="ARBA" id="ARBA00022729"/>
    </source>
</evidence>
<evidence type="ECO:0000256" key="1">
    <source>
        <dbReference type="ARBA" id="ARBA00004613"/>
    </source>
</evidence>
<keyword evidence="8" id="KW-1185">Reference proteome</keyword>
<feature type="chain" id="PRO_5022896222" evidence="6">
    <location>
        <begin position="25"/>
        <end position="831"/>
    </location>
</feature>
<gene>
    <name evidence="7" type="ORF">FRD01_20365</name>
</gene>
<organism evidence="7 8">
    <name type="scientific">Microvenator marinus</name>
    <dbReference type="NCBI Taxonomy" id="2600177"/>
    <lineage>
        <taxon>Bacteria</taxon>
        <taxon>Deltaproteobacteria</taxon>
        <taxon>Bradymonadales</taxon>
        <taxon>Microvenatoraceae</taxon>
        <taxon>Microvenator</taxon>
    </lineage>
</organism>
<keyword evidence="2" id="KW-0964">Secreted</keyword>
<evidence type="ECO:0000313" key="8">
    <source>
        <dbReference type="Proteomes" id="UP000321595"/>
    </source>
</evidence>
<dbReference type="RefSeq" id="WP_146962780.1">
    <property type="nucleotide sequence ID" value="NZ_CP042467.1"/>
</dbReference>
<sequence>MAFPTLKIACVALVGASLLMVSCSDDVDQTPSGPVQCEPGSVYNPITGVCSPTGNNNPDPPNNTSSNNVVSTNNMSGNNSNNISNNQTNNQTTTNNTMGSDRCLPGLDSDEDGLENECECFLGTNPYLADTDGDGLEDGEEDANGSCDFDPGETDPRSADTDSDGLNDGDEITANTDPLAPDSDGDGIPDGAEVASGCMNPLETDTDGDGLPDDLEDSNGDGELGTCVNRMFDPQCAGGESDPCVVDTDGDGTPDSGEAQYRQCLPEDTQNLIVAQKVDNMNANYQLVHDASASVFPVSTTTSAPVEAHVFEDATARYTGFVLSFDPSGETNPVLLGDALVGSIQAEYPSAARRVSGRRVVTHDGFEAAVASIVDLPAGTSLSAARDALLAEIAGVMPSEISHGATTAIAGDTSPTVFVHQVVSRSASQAIVVGALVTLDDYQNTAIRTGYLVDDLTGGNSLAGQMDQAVEECVAYTVTAKPKVDIIISIDGSGSMNDEQNRLASFVTTFTTLLTNSNLDWRAAVTRPDCNDNMGLSQDMTDLISAHCQAIPIPIGFPFPGFGGKTGELVAGGFTGDPSELQNRLDPSTFESGGEYTISALTAAADRALPRSDTDATKFRTEAAVVLIAITDEEDEFFQDALSFGNSQSITLDATQEAELETETQPWIDFLLRPEIGATSFGIVWPPGEACPSGNGAAVAHAVAAIANGTGGSVGSICQADIASTLQEIANATAGIASGLRLRGAPLPPTLKVVHGEAVSGNISDMPRSRADGFDYDSIVNRVKFTGTTPPQTGDRVVIPYRRWENSVFVCQTNADCPSEQKLECLDGECR</sequence>
<dbReference type="OrthoDB" id="5480389at2"/>
<feature type="compositionally biased region" description="Acidic residues" evidence="5">
    <location>
        <begin position="131"/>
        <end position="143"/>
    </location>
</feature>